<dbReference type="PROSITE" id="PS51186">
    <property type="entry name" value="GNAT"/>
    <property type="match status" value="1"/>
</dbReference>
<dbReference type="InterPro" id="IPR016181">
    <property type="entry name" value="Acyl_CoA_acyltransferase"/>
</dbReference>
<comment type="caution">
    <text evidence="4">The sequence shown here is derived from an EMBL/GenBank/DDBJ whole genome shotgun (WGS) entry which is preliminary data.</text>
</comment>
<gene>
    <name evidence="4" type="ORF">GCM10023188_18140</name>
</gene>
<dbReference type="PANTHER" id="PTHR43877">
    <property type="entry name" value="AMINOALKYLPHOSPHONATE N-ACETYLTRANSFERASE-RELATED-RELATED"/>
    <property type="match status" value="1"/>
</dbReference>
<dbReference type="Proteomes" id="UP001500552">
    <property type="component" value="Unassembled WGS sequence"/>
</dbReference>
<sequence length="159" mass="17941">MLTLLRTDSTNPDFVKLVRLLDLDLSIRDGEDHAFYAQFNKIDMIRHVVVAYLEDQPVGCGAIKAYAAGTVEVKRMYVRPEFRGQGIAGKVLSALEHWANELGFQELILETGKAQPEAIRLYTKSDYRIIPNYGQYAGVENSVCMQKTLPSHTPDLHRS</sequence>
<evidence type="ECO:0000259" key="3">
    <source>
        <dbReference type="PROSITE" id="PS51186"/>
    </source>
</evidence>
<evidence type="ECO:0000256" key="2">
    <source>
        <dbReference type="ARBA" id="ARBA00023315"/>
    </source>
</evidence>
<dbReference type="InterPro" id="IPR000182">
    <property type="entry name" value="GNAT_dom"/>
</dbReference>
<organism evidence="4 5">
    <name type="scientific">Pontibacter saemangeumensis</name>
    <dbReference type="NCBI Taxonomy" id="1084525"/>
    <lineage>
        <taxon>Bacteria</taxon>
        <taxon>Pseudomonadati</taxon>
        <taxon>Bacteroidota</taxon>
        <taxon>Cytophagia</taxon>
        <taxon>Cytophagales</taxon>
        <taxon>Hymenobacteraceae</taxon>
        <taxon>Pontibacter</taxon>
    </lineage>
</organism>
<dbReference type="InterPro" id="IPR050832">
    <property type="entry name" value="Bact_Acetyltransf"/>
</dbReference>
<dbReference type="EMBL" id="BAABHC010000009">
    <property type="protein sequence ID" value="GAA4431007.1"/>
    <property type="molecule type" value="Genomic_DNA"/>
</dbReference>
<dbReference type="SUPFAM" id="SSF55729">
    <property type="entry name" value="Acyl-CoA N-acyltransferases (Nat)"/>
    <property type="match status" value="1"/>
</dbReference>
<evidence type="ECO:0000313" key="4">
    <source>
        <dbReference type="EMBL" id="GAA4431007.1"/>
    </source>
</evidence>
<proteinExistence type="predicted"/>
<keyword evidence="5" id="KW-1185">Reference proteome</keyword>
<dbReference type="Gene3D" id="3.40.630.30">
    <property type="match status" value="1"/>
</dbReference>
<name>A0ABP8LLB0_9BACT</name>
<dbReference type="RefSeq" id="WP_345158463.1">
    <property type="nucleotide sequence ID" value="NZ_BAABHC010000009.1"/>
</dbReference>
<dbReference type="Pfam" id="PF00583">
    <property type="entry name" value="Acetyltransf_1"/>
    <property type="match status" value="1"/>
</dbReference>
<keyword evidence="2" id="KW-0012">Acyltransferase</keyword>
<protein>
    <submittedName>
        <fullName evidence="4">GNAT family N-acetyltransferase</fullName>
    </submittedName>
</protein>
<feature type="domain" description="N-acetyltransferase" evidence="3">
    <location>
        <begin position="3"/>
        <end position="150"/>
    </location>
</feature>
<evidence type="ECO:0000313" key="5">
    <source>
        <dbReference type="Proteomes" id="UP001500552"/>
    </source>
</evidence>
<evidence type="ECO:0000256" key="1">
    <source>
        <dbReference type="ARBA" id="ARBA00022679"/>
    </source>
</evidence>
<dbReference type="CDD" id="cd04301">
    <property type="entry name" value="NAT_SF"/>
    <property type="match status" value="1"/>
</dbReference>
<accession>A0ABP8LLB0</accession>
<dbReference type="PANTHER" id="PTHR43877:SF2">
    <property type="entry name" value="AMINOALKYLPHOSPHONATE N-ACETYLTRANSFERASE-RELATED"/>
    <property type="match status" value="1"/>
</dbReference>
<reference evidence="5" key="1">
    <citation type="journal article" date="2019" name="Int. J. Syst. Evol. Microbiol.">
        <title>The Global Catalogue of Microorganisms (GCM) 10K type strain sequencing project: providing services to taxonomists for standard genome sequencing and annotation.</title>
        <authorList>
            <consortium name="The Broad Institute Genomics Platform"/>
            <consortium name="The Broad Institute Genome Sequencing Center for Infectious Disease"/>
            <person name="Wu L."/>
            <person name="Ma J."/>
        </authorList>
    </citation>
    <scope>NUCLEOTIDE SEQUENCE [LARGE SCALE GENOMIC DNA]</scope>
    <source>
        <strain evidence="5">JCM 17926</strain>
    </source>
</reference>
<keyword evidence="1" id="KW-0808">Transferase</keyword>